<dbReference type="Proteomes" id="UP000266723">
    <property type="component" value="Unassembled WGS sequence"/>
</dbReference>
<dbReference type="EMBL" id="QGKV02000297">
    <property type="protein sequence ID" value="KAF3607234.1"/>
    <property type="molecule type" value="Genomic_DNA"/>
</dbReference>
<comment type="caution">
    <text evidence="1">The sequence shown here is derived from an EMBL/GenBank/DDBJ whole genome shotgun (WGS) entry which is preliminary data.</text>
</comment>
<name>A0ABQ7EWP4_BRACR</name>
<organism evidence="1 2">
    <name type="scientific">Brassica cretica</name>
    <name type="common">Mustard</name>
    <dbReference type="NCBI Taxonomy" id="69181"/>
    <lineage>
        <taxon>Eukaryota</taxon>
        <taxon>Viridiplantae</taxon>
        <taxon>Streptophyta</taxon>
        <taxon>Embryophyta</taxon>
        <taxon>Tracheophyta</taxon>
        <taxon>Spermatophyta</taxon>
        <taxon>Magnoliopsida</taxon>
        <taxon>eudicotyledons</taxon>
        <taxon>Gunneridae</taxon>
        <taxon>Pentapetalae</taxon>
        <taxon>rosids</taxon>
        <taxon>malvids</taxon>
        <taxon>Brassicales</taxon>
        <taxon>Brassicaceae</taxon>
        <taxon>Brassiceae</taxon>
        <taxon>Brassica</taxon>
    </lineage>
</organism>
<proteinExistence type="predicted"/>
<evidence type="ECO:0000313" key="1">
    <source>
        <dbReference type="EMBL" id="KAF3607234.1"/>
    </source>
</evidence>
<keyword evidence="2" id="KW-1185">Reference proteome</keyword>
<protein>
    <submittedName>
        <fullName evidence="1">Uncharacterized protein</fullName>
    </submittedName>
</protein>
<sequence length="80" mass="8797">MAFSASSSPVSVSGRRWLFQHRERRLLFPGGGGSLSTASAGWFLESDDDVAVSRHIVDFGAEGKRKQGSRTARIERRLTC</sequence>
<gene>
    <name evidence="1" type="ORF">DY000_02049078</name>
</gene>
<evidence type="ECO:0000313" key="2">
    <source>
        <dbReference type="Proteomes" id="UP000266723"/>
    </source>
</evidence>
<accession>A0ABQ7EWP4</accession>
<reference evidence="1 2" key="1">
    <citation type="journal article" date="2020" name="BMC Genomics">
        <title>Intraspecific diversification of the crop wild relative Brassica cretica Lam. using demographic model selection.</title>
        <authorList>
            <person name="Kioukis A."/>
            <person name="Michalopoulou V.A."/>
            <person name="Briers L."/>
            <person name="Pirintsos S."/>
            <person name="Studholme D.J."/>
            <person name="Pavlidis P."/>
            <person name="Sarris P.F."/>
        </authorList>
    </citation>
    <scope>NUCLEOTIDE SEQUENCE [LARGE SCALE GENOMIC DNA]</scope>
    <source>
        <strain evidence="2">cv. PFS-1207/04</strain>
    </source>
</reference>